<gene>
    <name evidence="1" type="ORF">G114_11731</name>
</gene>
<keyword evidence="1" id="KW-0969">Cilium</keyword>
<dbReference type="Proteomes" id="UP000023775">
    <property type="component" value="Unassembled WGS sequence"/>
</dbReference>
<dbReference type="PATRIC" id="fig|1268237.3.peg.2309"/>
<dbReference type="eggNOG" id="ENOG5033C47">
    <property type="taxonomic scope" value="Bacteria"/>
</dbReference>
<organism evidence="1 2">
    <name type="scientific">Aeromonas diversa CDC 2478-85</name>
    <dbReference type="NCBI Taxonomy" id="1268237"/>
    <lineage>
        <taxon>Bacteria</taxon>
        <taxon>Pseudomonadati</taxon>
        <taxon>Pseudomonadota</taxon>
        <taxon>Gammaproteobacteria</taxon>
        <taxon>Aeromonadales</taxon>
        <taxon>Aeromonadaceae</taxon>
        <taxon>Aeromonas</taxon>
    </lineage>
</organism>
<dbReference type="AlphaFoldDB" id="N9U058"/>
<name>N9U058_9GAMM</name>
<sequence length="78" mass="8154">MMRIDSAMTSGTLGFQRAEQKVADASASLASLNTPSGDKVNVTEELVNLKVGELQAGANAKVIQSASDMMGTLIDIRV</sequence>
<reference evidence="1 2" key="1">
    <citation type="journal article" date="2013" name="Genome Announc.">
        <title>Draft Genome Sequence of the Aeromonas diversa Type Strain.</title>
        <authorList>
            <person name="Farfan M."/>
            <person name="Spataro N."/>
            <person name="Sanglas A."/>
            <person name="Albarral V."/>
            <person name="Loren J.G."/>
            <person name="Bosch E."/>
            <person name="Fuste M.C."/>
        </authorList>
    </citation>
    <scope>NUCLEOTIDE SEQUENCE [LARGE SCALE GENOMIC DNA]</scope>
    <source>
        <strain evidence="1 2">2478-85</strain>
    </source>
</reference>
<keyword evidence="1" id="KW-0966">Cell projection</keyword>
<accession>N9U058</accession>
<keyword evidence="1" id="KW-0282">Flagellum</keyword>
<evidence type="ECO:0000313" key="2">
    <source>
        <dbReference type="Proteomes" id="UP000023775"/>
    </source>
</evidence>
<dbReference type="EMBL" id="APVG01000029">
    <property type="protein sequence ID" value="ENY71675.1"/>
    <property type="molecule type" value="Genomic_DNA"/>
</dbReference>
<evidence type="ECO:0000313" key="1">
    <source>
        <dbReference type="EMBL" id="ENY71675.1"/>
    </source>
</evidence>
<protein>
    <submittedName>
        <fullName evidence="1">Flagellar hook protein FlgE</fullName>
    </submittedName>
</protein>
<proteinExistence type="predicted"/>
<keyword evidence="2" id="KW-1185">Reference proteome</keyword>
<comment type="caution">
    <text evidence="1">The sequence shown here is derived from an EMBL/GenBank/DDBJ whole genome shotgun (WGS) entry which is preliminary data.</text>
</comment>